<dbReference type="Proteomes" id="UP001386955">
    <property type="component" value="Unassembled WGS sequence"/>
</dbReference>
<proteinExistence type="predicted"/>
<name>A0AAN9SH34_PSOTE</name>
<keyword evidence="2" id="KW-1185">Reference proteome</keyword>
<reference evidence="1 2" key="1">
    <citation type="submission" date="2024-01" db="EMBL/GenBank/DDBJ databases">
        <title>The genomes of 5 underutilized Papilionoideae crops provide insights into root nodulation and disease resistanc.</title>
        <authorList>
            <person name="Jiang F."/>
        </authorList>
    </citation>
    <scope>NUCLEOTIDE SEQUENCE [LARGE SCALE GENOMIC DNA]</scope>
    <source>
        <strain evidence="1">DUOXIRENSHENG_FW03</strain>
        <tissue evidence="1">Leaves</tissue>
    </source>
</reference>
<accession>A0AAN9SH34</accession>
<dbReference type="AlphaFoldDB" id="A0AAN9SH34"/>
<comment type="caution">
    <text evidence="1">The sequence shown here is derived from an EMBL/GenBank/DDBJ whole genome shotgun (WGS) entry which is preliminary data.</text>
</comment>
<organism evidence="1 2">
    <name type="scientific">Psophocarpus tetragonolobus</name>
    <name type="common">Winged bean</name>
    <name type="synonym">Dolichos tetragonolobus</name>
    <dbReference type="NCBI Taxonomy" id="3891"/>
    <lineage>
        <taxon>Eukaryota</taxon>
        <taxon>Viridiplantae</taxon>
        <taxon>Streptophyta</taxon>
        <taxon>Embryophyta</taxon>
        <taxon>Tracheophyta</taxon>
        <taxon>Spermatophyta</taxon>
        <taxon>Magnoliopsida</taxon>
        <taxon>eudicotyledons</taxon>
        <taxon>Gunneridae</taxon>
        <taxon>Pentapetalae</taxon>
        <taxon>rosids</taxon>
        <taxon>fabids</taxon>
        <taxon>Fabales</taxon>
        <taxon>Fabaceae</taxon>
        <taxon>Papilionoideae</taxon>
        <taxon>50 kb inversion clade</taxon>
        <taxon>NPAAA clade</taxon>
        <taxon>indigoferoid/millettioid clade</taxon>
        <taxon>Phaseoleae</taxon>
        <taxon>Psophocarpus</taxon>
    </lineage>
</organism>
<gene>
    <name evidence="1" type="ORF">VNO78_17650</name>
</gene>
<sequence length="120" mass="12949">MSNYQPTNKGGKDNFVNESISEGDLVEFVKALHFAENVKNIIVGLGSGLVGGCVGGPVKEVEDRSPFRMVSSQDVESKVMAKLEAALVQSSMQLLSGFVSSKLEKVLNESGCTRMHQAYH</sequence>
<dbReference type="EMBL" id="JAYMYS010000004">
    <property type="protein sequence ID" value="KAK7396558.1"/>
    <property type="molecule type" value="Genomic_DNA"/>
</dbReference>
<evidence type="ECO:0000313" key="2">
    <source>
        <dbReference type="Proteomes" id="UP001386955"/>
    </source>
</evidence>
<protein>
    <submittedName>
        <fullName evidence="1">Uncharacterized protein</fullName>
    </submittedName>
</protein>
<evidence type="ECO:0000313" key="1">
    <source>
        <dbReference type="EMBL" id="KAK7396558.1"/>
    </source>
</evidence>